<dbReference type="RefSeq" id="XP_045094591.1">
    <property type="nucleotide sequence ID" value="XM_045238070.1"/>
</dbReference>
<dbReference type="OMA" id="RDSEKWI"/>
<dbReference type="InterPro" id="IPR019430">
    <property type="entry name" value="7TM_GPCR_serpentine_rcpt_Srx"/>
</dbReference>
<dbReference type="Pfam" id="PF10328">
    <property type="entry name" value="7TM_GPCR_Srx"/>
    <property type="match status" value="1"/>
</dbReference>
<accession>A8XDI2</accession>
<dbReference type="AlphaFoldDB" id="A8XDI2"/>
<keyword evidence="1" id="KW-0812">Transmembrane</keyword>
<dbReference type="HOGENOM" id="CLU_1497549_0_0_1"/>
<keyword evidence="4" id="KW-1185">Reference proteome</keyword>
<dbReference type="InParanoid" id="A8XDI2"/>
<feature type="transmembrane region" description="Helical" evidence="1">
    <location>
        <begin position="113"/>
        <end position="137"/>
    </location>
</feature>
<sequence length="180" mass="21453">MLGVFFPETILGYSIYPPLMESILITTGINLMVFNEFQSIYTAVNRLFAIFFPIKCNLFFGIKATLTFHILYYLDRIRNLTMEHFDRYRESNFMTFSPKYLAHIGSIVSPDGMFYWGLALLIFPFLINVVTFIRFYYMKKRTSRESEHWKKAKKNMILFLQTVFQDALFSLNVFFALKWQ</sequence>
<evidence type="ECO:0000313" key="3">
    <source>
        <dbReference type="EMBL" id="CAP30701.2"/>
    </source>
</evidence>
<name>A8XDI2_CAEBR</name>
<dbReference type="CTD" id="8579697"/>
<dbReference type="PANTHER" id="PTHR23013">
    <property type="entry name" value="SERPENTINE RECEPTOR"/>
    <property type="match status" value="1"/>
</dbReference>
<reference evidence="3 4" key="1">
    <citation type="journal article" date="2003" name="PLoS Biol.">
        <title>The genome sequence of Caenorhabditis briggsae: a platform for comparative genomics.</title>
        <authorList>
            <person name="Stein L.D."/>
            <person name="Bao Z."/>
            <person name="Blasiar D."/>
            <person name="Blumenthal T."/>
            <person name="Brent M.R."/>
            <person name="Chen N."/>
            <person name="Chinwalla A."/>
            <person name="Clarke L."/>
            <person name="Clee C."/>
            <person name="Coghlan A."/>
            <person name="Coulson A."/>
            <person name="D'Eustachio P."/>
            <person name="Fitch D.H."/>
            <person name="Fulton L.A."/>
            <person name="Fulton R.E."/>
            <person name="Griffiths-Jones S."/>
            <person name="Harris T.W."/>
            <person name="Hillier L.W."/>
            <person name="Kamath R."/>
            <person name="Kuwabara P.E."/>
            <person name="Mardis E.R."/>
            <person name="Marra M.A."/>
            <person name="Miner T.L."/>
            <person name="Minx P."/>
            <person name="Mullikin J.C."/>
            <person name="Plumb R.W."/>
            <person name="Rogers J."/>
            <person name="Schein J.E."/>
            <person name="Sohrmann M."/>
            <person name="Spieth J."/>
            <person name="Stajich J.E."/>
            <person name="Wei C."/>
            <person name="Willey D."/>
            <person name="Wilson R.K."/>
            <person name="Durbin R."/>
            <person name="Waterston R.H."/>
        </authorList>
    </citation>
    <scope>NUCLEOTIDE SEQUENCE [LARGE SCALE GENOMIC DNA]</scope>
    <source>
        <strain evidence="3 4">AF16</strain>
    </source>
</reference>
<dbReference type="GeneID" id="8579697"/>
<proteinExistence type="predicted"/>
<evidence type="ECO:0000259" key="2">
    <source>
        <dbReference type="Pfam" id="PF10328"/>
    </source>
</evidence>
<evidence type="ECO:0000313" key="4">
    <source>
        <dbReference type="Proteomes" id="UP000008549"/>
    </source>
</evidence>
<organism evidence="3 4">
    <name type="scientific">Caenorhabditis briggsae</name>
    <dbReference type="NCBI Taxonomy" id="6238"/>
    <lineage>
        <taxon>Eukaryota</taxon>
        <taxon>Metazoa</taxon>
        <taxon>Ecdysozoa</taxon>
        <taxon>Nematoda</taxon>
        <taxon>Chromadorea</taxon>
        <taxon>Rhabditida</taxon>
        <taxon>Rhabditina</taxon>
        <taxon>Rhabditomorpha</taxon>
        <taxon>Rhabditoidea</taxon>
        <taxon>Rhabditidae</taxon>
        <taxon>Peloderinae</taxon>
        <taxon>Caenorhabditis</taxon>
    </lineage>
</organism>
<feature type="domain" description="7TM GPCR serpentine receptor class x (Srx)" evidence="2">
    <location>
        <begin position="2"/>
        <end position="177"/>
    </location>
</feature>
<feature type="transmembrane region" description="Helical" evidence="1">
    <location>
        <begin position="15"/>
        <end position="35"/>
    </location>
</feature>
<reference evidence="3 4" key="2">
    <citation type="journal article" date="2011" name="PLoS Genet.">
        <title>Caenorhabditis briggsae recombinant inbred line genotypes reveal inter-strain incompatibility and the evolution of recombination.</title>
        <authorList>
            <person name="Ross J.A."/>
            <person name="Koboldt D.C."/>
            <person name="Staisch J.E."/>
            <person name="Chamberlin H.M."/>
            <person name="Gupta B.P."/>
            <person name="Miller R.D."/>
            <person name="Baird S.E."/>
            <person name="Haag E.S."/>
        </authorList>
    </citation>
    <scope>NUCLEOTIDE SEQUENCE [LARGE SCALE GENOMIC DNA]</scope>
    <source>
        <strain evidence="3 4">AF16</strain>
    </source>
</reference>
<dbReference type="PANTHER" id="PTHR23013:SF14">
    <property type="entry name" value="7TM GPCR SERPENTINE RECEPTOR CLASS X (SRX) DOMAIN-CONTAINING PROTEIN"/>
    <property type="match status" value="1"/>
</dbReference>
<keyword evidence="1" id="KW-1133">Transmembrane helix</keyword>
<keyword evidence="1" id="KW-0472">Membrane</keyword>
<dbReference type="EMBL" id="HE600985">
    <property type="protein sequence ID" value="CAP30701.2"/>
    <property type="molecule type" value="Genomic_DNA"/>
</dbReference>
<dbReference type="eggNOG" id="ENOG502TGBK">
    <property type="taxonomic scope" value="Eukaryota"/>
</dbReference>
<dbReference type="KEGG" id="cbr:CBG_11565"/>
<gene>
    <name evidence="3" type="ORF">CBG11565</name>
    <name evidence="3" type="ORF">CBG_11565</name>
</gene>
<evidence type="ECO:0000256" key="1">
    <source>
        <dbReference type="SAM" id="Phobius"/>
    </source>
</evidence>
<feature type="transmembrane region" description="Helical" evidence="1">
    <location>
        <begin position="47"/>
        <end position="74"/>
    </location>
</feature>
<feature type="transmembrane region" description="Helical" evidence="1">
    <location>
        <begin position="157"/>
        <end position="177"/>
    </location>
</feature>
<protein>
    <submittedName>
        <fullName evidence="3">Protein CBG11565</fullName>
    </submittedName>
</protein>
<dbReference type="Proteomes" id="UP000008549">
    <property type="component" value="Unassembled WGS sequence"/>
</dbReference>